<reference evidence="1 2" key="1">
    <citation type="submission" date="2018-01" db="EMBL/GenBank/DDBJ databases">
        <title>Genome characterization of the sugarcane-associated fungus Trichoderma ghanense CCMA-1212 and their application in lignocelulose bioconversion.</title>
        <authorList>
            <person name="Steindorff A.S."/>
            <person name="Mendes T.D."/>
            <person name="Vilela E.S.D."/>
            <person name="Rodrigues D.S."/>
            <person name="Formighieri E.F."/>
            <person name="Melo I.S."/>
            <person name="Favaro L.C.L."/>
        </authorList>
    </citation>
    <scope>NUCLEOTIDE SEQUENCE [LARGE SCALE GENOMIC DNA]</scope>
    <source>
        <strain evidence="1 2">CCMA-1212</strain>
    </source>
</reference>
<name>A0ABY2H3Z0_9HYPO</name>
<dbReference type="RefSeq" id="XP_073558967.1">
    <property type="nucleotide sequence ID" value="XM_073702760.1"/>
</dbReference>
<comment type="caution">
    <text evidence="1">The sequence shown here is derived from an EMBL/GenBank/DDBJ whole genome shotgun (WGS) entry which is preliminary data.</text>
</comment>
<keyword evidence="2" id="KW-1185">Reference proteome</keyword>
<accession>A0ABY2H3Z0</accession>
<proteinExistence type="predicted"/>
<evidence type="ECO:0000313" key="2">
    <source>
        <dbReference type="Proteomes" id="UP001642720"/>
    </source>
</evidence>
<organism evidence="1 2">
    <name type="scientific">Trichoderma ghanense</name>
    <dbReference type="NCBI Taxonomy" id="65468"/>
    <lineage>
        <taxon>Eukaryota</taxon>
        <taxon>Fungi</taxon>
        <taxon>Dikarya</taxon>
        <taxon>Ascomycota</taxon>
        <taxon>Pezizomycotina</taxon>
        <taxon>Sordariomycetes</taxon>
        <taxon>Hypocreomycetidae</taxon>
        <taxon>Hypocreales</taxon>
        <taxon>Hypocreaceae</taxon>
        <taxon>Trichoderma</taxon>
    </lineage>
</organism>
<dbReference type="Proteomes" id="UP001642720">
    <property type="component" value="Unassembled WGS sequence"/>
</dbReference>
<gene>
    <name evidence="1" type="ORF">CCMA1212_005503</name>
</gene>
<dbReference type="GeneID" id="300577210"/>
<dbReference type="EMBL" id="PPTA01000006">
    <property type="protein sequence ID" value="TFB02766.1"/>
    <property type="molecule type" value="Genomic_DNA"/>
</dbReference>
<protein>
    <submittedName>
        <fullName evidence="1">Uncharacterized protein</fullName>
    </submittedName>
</protein>
<evidence type="ECO:0000313" key="1">
    <source>
        <dbReference type="EMBL" id="TFB02766.1"/>
    </source>
</evidence>
<sequence length="212" mass="24097">MQRVRRILEKIGCILKFFVWTVPKSLLWTIPKHVVTTVPKAVFVTLPKEVWERRHKVGPWCKRQIYKFPIRVKKVADYAKIATGLGNIGTAAFDILERLASLAHTIIEAVMSFFRAVTLRDVVNGFCAVLRAVFVDFPKAAAWFMTTVGKTAYEVFGYILGTLGKVIFYAVDLTIRLLGWLPRKTWEMLLGCGKSVGKGVEEVLVWINPKRI</sequence>